<sequence length="35" mass="4006">MSSHRDRIVDSKLQSTIMIMITVAIDDKVCMHMAK</sequence>
<dbReference type="EMBL" id="RCMI01000235">
    <property type="protein sequence ID" value="KAG2923737.1"/>
    <property type="molecule type" value="Genomic_DNA"/>
</dbReference>
<dbReference type="EMBL" id="RCMG01000253">
    <property type="protein sequence ID" value="KAG2858424.1"/>
    <property type="molecule type" value="Genomic_DNA"/>
</dbReference>
<evidence type="ECO:0000313" key="3">
    <source>
        <dbReference type="EMBL" id="KAG2925599.1"/>
    </source>
</evidence>
<accession>A0A8T0Z8W5</accession>
<gene>
    <name evidence="1" type="ORF">PC113_g9821</name>
    <name evidence="2" type="ORF">PC115_g8843</name>
    <name evidence="3" type="ORF">PC117_g15152</name>
    <name evidence="4" type="ORF">PC118_g9626</name>
</gene>
<evidence type="ECO:0000313" key="4">
    <source>
        <dbReference type="EMBL" id="KAG2983086.1"/>
    </source>
</evidence>
<evidence type="ECO:0000313" key="5">
    <source>
        <dbReference type="Proteomes" id="UP000735874"/>
    </source>
</evidence>
<organism evidence="1 5">
    <name type="scientific">Phytophthora cactorum</name>
    <dbReference type="NCBI Taxonomy" id="29920"/>
    <lineage>
        <taxon>Eukaryota</taxon>
        <taxon>Sar</taxon>
        <taxon>Stramenopiles</taxon>
        <taxon>Oomycota</taxon>
        <taxon>Peronosporomycetes</taxon>
        <taxon>Peronosporales</taxon>
        <taxon>Peronosporaceae</taxon>
        <taxon>Phytophthora</taxon>
    </lineage>
</organism>
<evidence type="ECO:0000313" key="2">
    <source>
        <dbReference type="EMBL" id="KAG2923737.1"/>
    </source>
</evidence>
<dbReference type="EMBL" id="RCML01000266">
    <property type="protein sequence ID" value="KAG2983086.1"/>
    <property type="molecule type" value="Genomic_DNA"/>
</dbReference>
<evidence type="ECO:0000313" key="1">
    <source>
        <dbReference type="EMBL" id="KAG2858424.1"/>
    </source>
</evidence>
<comment type="caution">
    <text evidence="1">The sequence shown here is derived from an EMBL/GenBank/DDBJ whole genome shotgun (WGS) entry which is preliminary data.</text>
</comment>
<dbReference type="Proteomes" id="UP000774804">
    <property type="component" value="Unassembled WGS sequence"/>
</dbReference>
<dbReference type="EMBL" id="RCMK01000495">
    <property type="protein sequence ID" value="KAG2925599.1"/>
    <property type="molecule type" value="Genomic_DNA"/>
</dbReference>
<dbReference type="AlphaFoldDB" id="A0A8T0Z8W5"/>
<dbReference type="Proteomes" id="UP000697107">
    <property type="component" value="Unassembled WGS sequence"/>
</dbReference>
<dbReference type="Proteomes" id="UP000735874">
    <property type="component" value="Unassembled WGS sequence"/>
</dbReference>
<proteinExistence type="predicted"/>
<dbReference type="Proteomes" id="UP000736787">
    <property type="component" value="Unassembled WGS sequence"/>
</dbReference>
<protein>
    <submittedName>
        <fullName evidence="1">Uncharacterized protein</fullName>
    </submittedName>
</protein>
<reference evidence="1" key="1">
    <citation type="submission" date="2018-10" db="EMBL/GenBank/DDBJ databases">
        <title>Effector identification in a new, highly contiguous assembly of the strawberry crown rot pathogen Phytophthora cactorum.</title>
        <authorList>
            <person name="Armitage A.D."/>
            <person name="Nellist C.F."/>
            <person name="Bates H."/>
            <person name="Vickerstaff R.J."/>
            <person name="Harrison R.J."/>
        </authorList>
    </citation>
    <scope>NUCLEOTIDE SEQUENCE</scope>
    <source>
        <strain evidence="1">15-7</strain>
        <strain evidence="2">4032</strain>
        <strain evidence="3">4040</strain>
        <strain evidence="4">P415</strain>
    </source>
</reference>
<name>A0A8T0Z8W5_9STRA</name>